<dbReference type="AlphaFoldDB" id="A0A1F8F4C3"/>
<accession>A0A1F8F4C3</accession>
<name>A0A1F8F4C3_9BACT</name>
<gene>
    <name evidence="1" type="ORF">A2669_01900</name>
</gene>
<reference evidence="1 2" key="1">
    <citation type="journal article" date="2016" name="Nat. Commun.">
        <title>Thousands of microbial genomes shed light on interconnected biogeochemical processes in an aquifer system.</title>
        <authorList>
            <person name="Anantharaman K."/>
            <person name="Brown C.T."/>
            <person name="Hug L.A."/>
            <person name="Sharon I."/>
            <person name="Castelle C.J."/>
            <person name="Probst A.J."/>
            <person name="Thomas B.C."/>
            <person name="Singh A."/>
            <person name="Wilkins M.J."/>
            <person name="Karaoz U."/>
            <person name="Brodie E.L."/>
            <person name="Williams K.H."/>
            <person name="Hubbard S.S."/>
            <person name="Banfield J.F."/>
        </authorList>
    </citation>
    <scope>NUCLEOTIDE SEQUENCE [LARGE SCALE GENOMIC DNA]</scope>
</reference>
<dbReference type="Proteomes" id="UP000177605">
    <property type="component" value="Unassembled WGS sequence"/>
</dbReference>
<evidence type="ECO:0000313" key="1">
    <source>
        <dbReference type="EMBL" id="OGN07450.1"/>
    </source>
</evidence>
<dbReference type="EMBL" id="MGJM01000001">
    <property type="protein sequence ID" value="OGN07450.1"/>
    <property type="molecule type" value="Genomic_DNA"/>
</dbReference>
<sequence length="73" mass="8184">MLYSIVLYSKLSYNKFVKKERKLFSKKFAVPSEGATEEGCGGNFAAPERSAGAKRRRVNADFAFWICVSDLAK</sequence>
<proteinExistence type="predicted"/>
<protein>
    <submittedName>
        <fullName evidence="1">Uncharacterized protein</fullName>
    </submittedName>
</protein>
<evidence type="ECO:0000313" key="2">
    <source>
        <dbReference type="Proteomes" id="UP000177605"/>
    </source>
</evidence>
<comment type="caution">
    <text evidence="1">The sequence shown here is derived from an EMBL/GenBank/DDBJ whole genome shotgun (WGS) entry which is preliminary data.</text>
</comment>
<organism evidence="1 2">
    <name type="scientific">Candidatus Yanofskybacteria bacterium RIFCSPHIGHO2_01_FULL_48_25b</name>
    <dbReference type="NCBI Taxonomy" id="1802672"/>
    <lineage>
        <taxon>Bacteria</taxon>
        <taxon>Candidatus Yanofskyibacteriota</taxon>
    </lineage>
</organism>